<dbReference type="AlphaFoldDB" id="A0A4C1URQ2"/>
<evidence type="ECO:0000313" key="1">
    <source>
        <dbReference type="EMBL" id="GBP29135.1"/>
    </source>
</evidence>
<name>A0A4C1URQ2_EUMVA</name>
<gene>
    <name evidence="1" type="ORF">EVAR_17672_1</name>
</gene>
<sequence length="149" mass="16235">MYSFIFLCGKDLAVNLGLGSAFNPGSRAVLDVCLGHASDSNPEPTLGFVPVPFSISFLVLALDSGFQFPDPARCSDLYEAKKNAVVRVLHTRQPSLVTCRDRTGWCSVSARRLARPPMYLAVYADNALSARYRRAMQTSRLSAPPISGH</sequence>
<evidence type="ECO:0000313" key="2">
    <source>
        <dbReference type="Proteomes" id="UP000299102"/>
    </source>
</evidence>
<dbReference type="Proteomes" id="UP000299102">
    <property type="component" value="Unassembled WGS sequence"/>
</dbReference>
<protein>
    <submittedName>
        <fullName evidence="1">Uncharacterized protein</fullName>
    </submittedName>
</protein>
<proteinExistence type="predicted"/>
<comment type="caution">
    <text evidence="1">The sequence shown here is derived from an EMBL/GenBank/DDBJ whole genome shotgun (WGS) entry which is preliminary data.</text>
</comment>
<accession>A0A4C1URQ2</accession>
<keyword evidence="2" id="KW-1185">Reference proteome</keyword>
<dbReference type="EMBL" id="BGZK01000216">
    <property type="protein sequence ID" value="GBP29135.1"/>
    <property type="molecule type" value="Genomic_DNA"/>
</dbReference>
<organism evidence="1 2">
    <name type="scientific">Eumeta variegata</name>
    <name type="common">Bagworm moth</name>
    <name type="synonym">Eumeta japonica</name>
    <dbReference type="NCBI Taxonomy" id="151549"/>
    <lineage>
        <taxon>Eukaryota</taxon>
        <taxon>Metazoa</taxon>
        <taxon>Ecdysozoa</taxon>
        <taxon>Arthropoda</taxon>
        <taxon>Hexapoda</taxon>
        <taxon>Insecta</taxon>
        <taxon>Pterygota</taxon>
        <taxon>Neoptera</taxon>
        <taxon>Endopterygota</taxon>
        <taxon>Lepidoptera</taxon>
        <taxon>Glossata</taxon>
        <taxon>Ditrysia</taxon>
        <taxon>Tineoidea</taxon>
        <taxon>Psychidae</taxon>
        <taxon>Oiketicinae</taxon>
        <taxon>Eumeta</taxon>
    </lineage>
</organism>
<reference evidence="1 2" key="1">
    <citation type="journal article" date="2019" name="Commun. Biol.">
        <title>The bagworm genome reveals a unique fibroin gene that provides high tensile strength.</title>
        <authorList>
            <person name="Kono N."/>
            <person name="Nakamura H."/>
            <person name="Ohtoshi R."/>
            <person name="Tomita M."/>
            <person name="Numata K."/>
            <person name="Arakawa K."/>
        </authorList>
    </citation>
    <scope>NUCLEOTIDE SEQUENCE [LARGE SCALE GENOMIC DNA]</scope>
</reference>